<proteinExistence type="predicted"/>
<gene>
    <name evidence="1" type="ORF">B843_10815</name>
</gene>
<protein>
    <submittedName>
        <fullName evidence="1">Putative secreted protein</fullName>
    </submittedName>
</protein>
<reference evidence="1 2" key="1">
    <citation type="submission" date="2013-02" db="EMBL/GenBank/DDBJ databases">
        <title>The complete genome sequence of Corynebacterium vitaeruminis DSM 20294.</title>
        <authorList>
            <person name="Ruckert C."/>
            <person name="Albersmeier A."/>
            <person name="Kalinowski J."/>
        </authorList>
    </citation>
    <scope>NUCLEOTIDE SEQUENCE [LARGE SCALE GENOMIC DNA]</scope>
    <source>
        <strain evidence="2">ATCC 10234</strain>
    </source>
</reference>
<dbReference type="InterPro" id="IPR021373">
    <property type="entry name" value="DUF2993"/>
</dbReference>
<dbReference type="Pfam" id="PF11209">
    <property type="entry name" value="LmeA"/>
    <property type="match status" value="1"/>
</dbReference>
<sequence>MNKARRILVSSLSVVLAVGGLGWLGDAAMATRTENAISQQVKQEARLDTTPNVNVSGFPFLLSYANHTFSDLTVGISDITVPTFGLVRSTTVLTKVTVTNEQMSSGVLDGAKAQLIARNVGLDGVSIGHLLGITDLDVSNPYNVSPAGGNVSEAQLMGTPEGFDKPVTVQVKLRLSGPTFKMTPTELIDGPAERQEEIFKDFTLEFDTNTLPMGAQASYVFLSGGTVYFQSQERNVTVHMSDLSPIVAKPEAVPTSDS</sequence>
<dbReference type="eggNOG" id="ENOG5031BYD">
    <property type="taxonomic scope" value="Bacteria"/>
</dbReference>
<organism evidence="1 2">
    <name type="scientific">Corynebacterium vitaeruminis DSM 20294</name>
    <dbReference type="NCBI Taxonomy" id="1224164"/>
    <lineage>
        <taxon>Bacteria</taxon>
        <taxon>Bacillati</taxon>
        <taxon>Actinomycetota</taxon>
        <taxon>Actinomycetes</taxon>
        <taxon>Mycobacteriales</taxon>
        <taxon>Corynebacteriaceae</taxon>
        <taxon>Corynebacterium</taxon>
    </lineage>
</organism>
<dbReference type="EMBL" id="CP004353">
    <property type="protein sequence ID" value="AHI23543.1"/>
    <property type="molecule type" value="Genomic_DNA"/>
</dbReference>
<evidence type="ECO:0000313" key="2">
    <source>
        <dbReference type="Proteomes" id="UP000019222"/>
    </source>
</evidence>
<name>W5YAH7_9CORY</name>
<dbReference type="RefSeq" id="WP_034650960.1">
    <property type="nucleotide sequence ID" value="NZ_CP004353.1"/>
</dbReference>
<dbReference type="KEGG" id="cvt:B843_10815"/>
<dbReference type="STRING" id="1224164.B843_10815"/>
<dbReference type="PATRIC" id="fig|1224164.3.peg.2177"/>
<evidence type="ECO:0000313" key="1">
    <source>
        <dbReference type="EMBL" id="AHI23543.1"/>
    </source>
</evidence>
<dbReference type="AlphaFoldDB" id="W5YAH7"/>
<dbReference type="HOGENOM" id="CLU_036478_0_0_11"/>
<dbReference type="Proteomes" id="UP000019222">
    <property type="component" value="Chromosome"/>
</dbReference>
<accession>W5YAH7</accession>
<keyword evidence="2" id="KW-1185">Reference proteome</keyword>